<evidence type="ECO:0000256" key="2">
    <source>
        <dbReference type="ARBA" id="ARBA00022737"/>
    </source>
</evidence>
<organism evidence="3 4">
    <name type="scientific">Aegilops tauschii subsp. strangulata</name>
    <name type="common">Goatgrass</name>
    <dbReference type="NCBI Taxonomy" id="200361"/>
    <lineage>
        <taxon>Eukaryota</taxon>
        <taxon>Viridiplantae</taxon>
        <taxon>Streptophyta</taxon>
        <taxon>Embryophyta</taxon>
        <taxon>Tracheophyta</taxon>
        <taxon>Spermatophyta</taxon>
        <taxon>Magnoliopsida</taxon>
        <taxon>Liliopsida</taxon>
        <taxon>Poales</taxon>
        <taxon>Poaceae</taxon>
        <taxon>BOP clade</taxon>
        <taxon>Pooideae</taxon>
        <taxon>Triticodae</taxon>
        <taxon>Triticeae</taxon>
        <taxon>Triticinae</taxon>
        <taxon>Aegilops</taxon>
    </lineage>
</organism>
<dbReference type="InterPro" id="IPR015943">
    <property type="entry name" value="WD40/YVTN_repeat-like_dom_sf"/>
</dbReference>
<evidence type="ECO:0008006" key="5">
    <source>
        <dbReference type="Google" id="ProtNLM"/>
    </source>
</evidence>
<proteinExistence type="predicted"/>
<dbReference type="PANTHER" id="PTHR19876:SF68">
    <property type="entry name" value="COATOMER SUBUNIT BETA'-2"/>
    <property type="match status" value="1"/>
</dbReference>
<evidence type="ECO:0000313" key="4">
    <source>
        <dbReference type="Proteomes" id="UP000015105"/>
    </source>
</evidence>
<name>A0A453T9S9_AEGTS</name>
<keyword evidence="4" id="KW-1185">Reference proteome</keyword>
<dbReference type="Gramene" id="AET7Gv21302900.2">
    <property type="protein sequence ID" value="AET7Gv21302900.2"/>
    <property type="gene ID" value="AET7Gv21302900"/>
</dbReference>
<reference evidence="4" key="2">
    <citation type="journal article" date="2017" name="Nat. Plants">
        <title>The Aegilops tauschii genome reveals multiple impacts of transposons.</title>
        <authorList>
            <person name="Zhao G."/>
            <person name="Zou C."/>
            <person name="Li K."/>
            <person name="Wang K."/>
            <person name="Li T."/>
            <person name="Gao L."/>
            <person name="Zhang X."/>
            <person name="Wang H."/>
            <person name="Yang Z."/>
            <person name="Liu X."/>
            <person name="Jiang W."/>
            <person name="Mao L."/>
            <person name="Kong X."/>
            <person name="Jiao Y."/>
            <person name="Jia J."/>
        </authorList>
    </citation>
    <scope>NUCLEOTIDE SEQUENCE [LARGE SCALE GENOMIC DNA]</scope>
    <source>
        <strain evidence="4">cv. AL8/78</strain>
    </source>
</reference>
<dbReference type="InterPro" id="IPR036322">
    <property type="entry name" value="WD40_repeat_dom_sf"/>
</dbReference>
<protein>
    <recommendedName>
        <fullName evidence="5">Coatomer WD associated region domain-containing protein</fullName>
    </recommendedName>
</protein>
<dbReference type="InterPro" id="IPR050844">
    <property type="entry name" value="Coatomer_complex_subunit"/>
</dbReference>
<dbReference type="Pfam" id="PF00400">
    <property type="entry name" value="WD40"/>
    <property type="match status" value="2"/>
</dbReference>
<dbReference type="InterPro" id="IPR001680">
    <property type="entry name" value="WD40_rpt"/>
</dbReference>
<evidence type="ECO:0000256" key="1">
    <source>
        <dbReference type="ARBA" id="ARBA00022574"/>
    </source>
</evidence>
<reference evidence="4" key="1">
    <citation type="journal article" date="2014" name="Science">
        <title>Ancient hybridizations among the ancestral genomes of bread wheat.</title>
        <authorList>
            <consortium name="International Wheat Genome Sequencing Consortium,"/>
            <person name="Marcussen T."/>
            <person name="Sandve S.R."/>
            <person name="Heier L."/>
            <person name="Spannagl M."/>
            <person name="Pfeifer M."/>
            <person name="Jakobsen K.S."/>
            <person name="Wulff B.B."/>
            <person name="Steuernagel B."/>
            <person name="Mayer K.F."/>
            <person name="Olsen O.A."/>
        </authorList>
    </citation>
    <scope>NUCLEOTIDE SEQUENCE [LARGE SCALE GENOMIC DNA]</scope>
    <source>
        <strain evidence="4">cv. AL8/78</strain>
    </source>
</reference>
<evidence type="ECO:0000313" key="3">
    <source>
        <dbReference type="EnsemblPlants" id="AET7Gv21302900.2"/>
    </source>
</evidence>
<dbReference type="Gene3D" id="2.130.10.10">
    <property type="entry name" value="YVTN repeat-like/Quinoprotein amine dehydrogenase"/>
    <property type="match status" value="1"/>
</dbReference>
<reference evidence="3" key="4">
    <citation type="submission" date="2019-03" db="UniProtKB">
        <authorList>
            <consortium name="EnsemblPlants"/>
        </authorList>
    </citation>
    <scope>IDENTIFICATION</scope>
</reference>
<accession>A0A453T9S9</accession>
<dbReference type="GO" id="GO:0006890">
    <property type="term" value="P:retrograde vesicle-mediated transport, Golgi to endoplasmic reticulum"/>
    <property type="evidence" value="ECO:0007669"/>
    <property type="project" value="TreeGrafter"/>
</dbReference>
<keyword evidence="1" id="KW-0853">WD repeat</keyword>
<reference evidence="3" key="3">
    <citation type="journal article" date="2017" name="Nature">
        <title>Genome sequence of the progenitor of the wheat D genome Aegilops tauschii.</title>
        <authorList>
            <person name="Luo M.C."/>
            <person name="Gu Y.Q."/>
            <person name="Puiu D."/>
            <person name="Wang H."/>
            <person name="Twardziok S.O."/>
            <person name="Deal K.R."/>
            <person name="Huo N."/>
            <person name="Zhu T."/>
            <person name="Wang L."/>
            <person name="Wang Y."/>
            <person name="McGuire P.E."/>
            <person name="Liu S."/>
            <person name="Long H."/>
            <person name="Ramasamy R.K."/>
            <person name="Rodriguez J.C."/>
            <person name="Van S.L."/>
            <person name="Yuan L."/>
            <person name="Wang Z."/>
            <person name="Xia Z."/>
            <person name="Xiao L."/>
            <person name="Anderson O.D."/>
            <person name="Ouyang S."/>
            <person name="Liang Y."/>
            <person name="Zimin A.V."/>
            <person name="Pertea G."/>
            <person name="Qi P."/>
            <person name="Bennetzen J.L."/>
            <person name="Dai X."/>
            <person name="Dawson M.W."/>
            <person name="Muller H.G."/>
            <person name="Kugler K."/>
            <person name="Rivarola-Duarte L."/>
            <person name="Spannagl M."/>
            <person name="Mayer K.F.X."/>
            <person name="Lu F.H."/>
            <person name="Bevan M.W."/>
            <person name="Leroy P."/>
            <person name="Li P."/>
            <person name="You F.M."/>
            <person name="Sun Q."/>
            <person name="Liu Z."/>
            <person name="Lyons E."/>
            <person name="Wicker T."/>
            <person name="Salzberg S.L."/>
            <person name="Devos K.M."/>
            <person name="Dvorak J."/>
        </authorList>
    </citation>
    <scope>NUCLEOTIDE SEQUENCE [LARGE SCALE GENOMIC DNA]</scope>
    <source>
        <strain evidence="3">cv. AL8/78</strain>
    </source>
</reference>
<dbReference type="GO" id="GO:0030126">
    <property type="term" value="C:COPI vesicle coat"/>
    <property type="evidence" value="ECO:0007669"/>
    <property type="project" value="TreeGrafter"/>
</dbReference>
<dbReference type="GO" id="GO:0006888">
    <property type="term" value="P:endoplasmic reticulum to Golgi vesicle-mediated transport"/>
    <property type="evidence" value="ECO:0007669"/>
    <property type="project" value="TreeGrafter"/>
</dbReference>
<dbReference type="GO" id="GO:0006886">
    <property type="term" value="P:intracellular protein transport"/>
    <property type="evidence" value="ECO:0007669"/>
    <property type="project" value="TreeGrafter"/>
</dbReference>
<sequence>MIVLTAVTDVKFIARKGWFVAVSSDCVVHVYHYEKEMRKVTSFRALGRADVWCTLAVHPTQPYVLSGCATEIKLWDLNCIQTFEEHSAAIMALKFNPE</sequence>
<dbReference type="SUPFAM" id="SSF50978">
    <property type="entry name" value="WD40 repeat-like"/>
    <property type="match status" value="1"/>
</dbReference>
<dbReference type="PANTHER" id="PTHR19876">
    <property type="entry name" value="COATOMER"/>
    <property type="match status" value="1"/>
</dbReference>
<keyword evidence="2" id="KW-0677">Repeat</keyword>
<dbReference type="AlphaFoldDB" id="A0A453T9S9"/>
<reference evidence="3" key="5">
    <citation type="journal article" date="2021" name="G3 (Bethesda)">
        <title>Aegilops tauschii genome assembly Aet v5.0 features greater sequence contiguity and improved annotation.</title>
        <authorList>
            <person name="Wang L."/>
            <person name="Zhu T."/>
            <person name="Rodriguez J.C."/>
            <person name="Deal K.R."/>
            <person name="Dubcovsky J."/>
            <person name="McGuire P.E."/>
            <person name="Lux T."/>
            <person name="Spannagl M."/>
            <person name="Mayer K.F.X."/>
            <person name="Baldrich P."/>
            <person name="Meyers B.C."/>
            <person name="Huo N."/>
            <person name="Gu Y.Q."/>
            <person name="Zhou H."/>
            <person name="Devos K.M."/>
            <person name="Bennetzen J.L."/>
            <person name="Unver T."/>
            <person name="Budak H."/>
            <person name="Gulick P.J."/>
            <person name="Galiba G."/>
            <person name="Kalapos B."/>
            <person name="Nelson D.R."/>
            <person name="Li P."/>
            <person name="You F.M."/>
            <person name="Luo M.C."/>
            <person name="Dvorak J."/>
        </authorList>
    </citation>
    <scope>NUCLEOTIDE SEQUENCE [LARGE SCALE GENOMIC DNA]</scope>
    <source>
        <strain evidence="3">cv. AL8/78</strain>
    </source>
</reference>
<dbReference type="EnsemblPlants" id="AET7Gv21302900.2">
    <property type="protein sequence ID" value="AET7Gv21302900.2"/>
    <property type="gene ID" value="AET7Gv21302900"/>
</dbReference>
<dbReference type="Proteomes" id="UP000015105">
    <property type="component" value="Chromosome 7D"/>
</dbReference>
<dbReference type="GO" id="GO:0006891">
    <property type="term" value="P:intra-Golgi vesicle-mediated transport"/>
    <property type="evidence" value="ECO:0007669"/>
    <property type="project" value="TreeGrafter"/>
</dbReference>